<keyword evidence="6 7" id="KW-0472">Membrane</keyword>
<proteinExistence type="inferred from homology"/>
<evidence type="ECO:0000256" key="5">
    <source>
        <dbReference type="ARBA" id="ARBA00022989"/>
    </source>
</evidence>
<dbReference type="PANTHER" id="PTHR42650">
    <property type="entry name" value="TAIL-ANCHORED PROTEIN INSERTION RECEPTOR WRB"/>
    <property type="match status" value="1"/>
</dbReference>
<keyword evidence="3 7" id="KW-0812">Transmembrane</keyword>
<evidence type="ECO:0000256" key="3">
    <source>
        <dbReference type="ARBA" id="ARBA00022692"/>
    </source>
</evidence>
<evidence type="ECO:0000313" key="9">
    <source>
        <dbReference type="EMBL" id="CAE0442827.1"/>
    </source>
</evidence>
<evidence type="ECO:0000256" key="7">
    <source>
        <dbReference type="SAM" id="Phobius"/>
    </source>
</evidence>
<dbReference type="Pfam" id="PF04420">
    <property type="entry name" value="CHD5"/>
    <property type="match status" value="1"/>
</dbReference>
<name>A0A6S8EAW8_9STRA</name>
<dbReference type="PANTHER" id="PTHR42650:SF1">
    <property type="entry name" value="GUIDED ENTRY OF TAIL-ANCHORED PROTEINS FACTOR 1"/>
    <property type="match status" value="1"/>
</dbReference>
<evidence type="ECO:0000256" key="2">
    <source>
        <dbReference type="ARBA" id="ARBA00010799"/>
    </source>
</evidence>
<sequence>MEGPNTSTYQVVQVFPILAIFFMVVSIEFVVKILNRLFLENRPTEEEKKLAVEVSKLKREAERNNSPGTFMLWAKLSRQTNKLEAELESKRMSRQASLQTPWKKTLSSILSTRLLVLLACVYLIPTADRPLMVVSYEWTWPLSKPLSLPSFEAGCLSSLGWALVCQRVCTRAFSVL</sequence>
<evidence type="ECO:0000256" key="6">
    <source>
        <dbReference type="ARBA" id="ARBA00023136"/>
    </source>
</evidence>
<accession>A0A6S8EAW8</accession>
<feature type="transmembrane region" description="Helical" evidence="7">
    <location>
        <begin position="12"/>
        <end position="34"/>
    </location>
</feature>
<organism evidence="9">
    <name type="scientific">Aplanochytrium stocchinoi</name>
    <dbReference type="NCBI Taxonomy" id="215587"/>
    <lineage>
        <taxon>Eukaryota</taxon>
        <taxon>Sar</taxon>
        <taxon>Stramenopiles</taxon>
        <taxon>Bigyra</taxon>
        <taxon>Labyrinthulomycetes</taxon>
        <taxon>Thraustochytrida</taxon>
        <taxon>Thraustochytriidae</taxon>
        <taxon>Aplanochytrium</taxon>
    </lineage>
</organism>
<dbReference type="EMBL" id="HBIN01016983">
    <property type="protein sequence ID" value="CAE0442827.1"/>
    <property type="molecule type" value="Transcribed_RNA"/>
</dbReference>
<evidence type="ECO:0000313" key="8">
    <source>
        <dbReference type="EMBL" id="CAE0442824.1"/>
    </source>
</evidence>
<keyword evidence="4" id="KW-0256">Endoplasmic reticulum</keyword>
<keyword evidence="5 7" id="KW-1133">Transmembrane helix</keyword>
<comment type="subcellular location">
    <subcellularLocation>
        <location evidence="1">Endoplasmic reticulum membrane</location>
    </subcellularLocation>
</comment>
<dbReference type="InterPro" id="IPR028945">
    <property type="entry name" value="Get1"/>
</dbReference>
<gene>
    <name evidence="8" type="ORF">ASTO00021_LOCUS12934</name>
    <name evidence="9" type="ORF">ASTO00021_LOCUS12937</name>
</gene>
<dbReference type="EMBL" id="HBIN01016980">
    <property type="protein sequence ID" value="CAE0442824.1"/>
    <property type="molecule type" value="Transcribed_RNA"/>
</dbReference>
<reference evidence="9" key="1">
    <citation type="submission" date="2021-01" db="EMBL/GenBank/DDBJ databases">
        <authorList>
            <person name="Corre E."/>
            <person name="Pelletier E."/>
            <person name="Niang G."/>
            <person name="Scheremetjew M."/>
            <person name="Finn R."/>
            <person name="Kale V."/>
            <person name="Holt S."/>
            <person name="Cochrane G."/>
            <person name="Meng A."/>
            <person name="Brown T."/>
            <person name="Cohen L."/>
        </authorList>
    </citation>
    <scope>NUCLEOTIDE SEQUENCE</scope>
    <source>
        <strain evidence="9">GSBS06</strain>
    </source>
</reference>
<dbReference type="GO" id="GO:0043529">
    <property type="term" value="C:GET complex"/>
    <property type="evidence" value="ECO:0007669"/>
    <property type="project" value="TreeGrafter"/>
</dbReference>
<dbReference type="GO" id="GO:0005789">
    <property type="term" value="C:endoplasmic reticulum membrane"/>
    <property type="evidence" value="ECO:0007669"/>
    <property type="project" value="UniProtKB-SubCell"/>
</dbReference>
<evidence type="ECO:0000256" key="4">
    <source>
        <dbReference type="ARBA" id="ARBA00022824"/>
    </source>
</evidence>
<evidence type="ECO:0000256" key="1">
    <source>
        <dbReference type="ARBA" id="ARBA00004586"/>
    </source>
</evidence>
<dbReference type="GO" id="GO:0043495">
    <property type="term" value="F:protein-membrane adaptor activity"/>
    <property type="evidence" value="ECO:0007669"/>
    <property type="project" value="TreeGrafter"/>
</dbReference>
<evidence type="ECO:0008006" key="10">
    <source>
        <dbReference type="Google" id="ProtNLM"/>
    </source>
</evidence>
<comment type="similarity">
    <text evidence="2">Belongs to the WRB/GET1 family.</text>
</comment>
<dbReference type="GO" id="GO:0071816">
    <property type="term" value="P:tail-anchored membrane protein insertion into ER membrane"/>
    <property type="evidence" value="ECO:0007669"/>
    <property type="project" value="InterPro"/>
</dbReference>
<protein>
    <recommendedName>
        <fullName evidence="10">Guided entry of tail-anchored proteins factor 1</fullName>
    </recommendedName>
</protein>
<dbReference type="AlphaFoldDB" id="A0A6S8EAW8"/>